<evidence type="ECO:0000313" key="7">
    <source>
        <dbReference type="EMBL" id="MFC0348648.1"/>
    </source>
</evidence>
<keyword evidence="7" id="KW-0547">Nucleotide-binding</keyword>
<dbReference type="Gene3D" id="3.30.565.10">
    <property type="entry name" value="Histidine kinase-like ATPase, C-terminal domain"/>
    <property type="match status" value="1"/>
</dbReference>
<gene>
    <name evidence="7" type="ORF">ACFFJH_02425</name>
</gene>
<dbReference type="SMART" id="SM00387">
    <property type="entry name" value="HATPase_c"/>
    <property type="match status" value="1"/>
</dbReference>
<sequence length="421" mass="47274">MGSDAASKSPSDRLQYLIDNTPAIIYTSVPTGDFKMTFVSANALNVLGYRPEEMIEDQNFWFEHLHPEDRSEIFSSLAMLFSEGKKTYEYRFLSSTGQYVWMHDMLKLIRDERGNPIEVVGSLTDITERKSMEVALQKKGEEQRLLIAQLNEAQEQLIQSEKMATVGQLAAGVAHEINNPIGFINSNMGSLKNYIETLFSVLDQYDLLVKKFPAGHDVTKRFEAIQEKADLDFLRTDVQELLGESMDGLKRVKDIVQSLKDFSHVGEVQLIEADIHHGIDSTLNIVMNEIKYSATVIKEYGQLPLVKCLISQLNQVFMNMLVNAAHAMKQMGQITIRTCQQDDWVIIQFIDNGCGISPEALPRIFEPFFTTKPIGSGTGLGLSLSYGIVKKHGGRIEVNSEINVGTCFSIFLPIHPAIQEN</sequence>
<accession>A0ABV6IA04</accession>
<dbReference type="InterPro" id="IPR003661">
    <property type="entry name" value="HisK_dim/P_dom"/>
</dbReference>
<dbReference type="Gene3D" id="3.30.450.20">
    <property type="entry name" value="PAS domain"/>
    <property type="match status" value="1"/>
</dbReference>
<comment type="caution">
    <text evidence="7">The sequence shown here is derived from an EMBL/GenBank/DDBJ whole genome shotgun (WGS) entry which is preliminary data.</text>
</comment>
<dbReference type="SMART" id="SM00086">
    <property type="entry name" value="PAC"/>
    <property type="match status" value="1"/>
</dbReference>
<dbReference type="InterPro" id="IPR035965">
    <property type="entry name" value="PAS-like_dom_sf"/>
</dbReference>
<feature type="domain" description="PAS" evidence="5">
    <location>
        <begin position="10"/>
        <end position="84"/>
    </location>
</feature>
<dbReference type="SUPFAM" id="SSF55785">
    <property type="entry name" value="PYP-like sensor domain (PAS domain)"/>
    <property type="match status" value="1"/>
</dbReference>
<dbReference type="InterPro" id="IPR005467">
    <property type="entry name" value="His_kinase_dom"/>
</dbReference>
<evidence type="ECO:0000256" key="2">
    <source>
        <dbReference type="ARBA" id="ARBA00012438"/>
    </source>
</evidence>
<dbReference type="InterPro" id="IPR000014">
    <property type="entry name" value="PAS"/>
</dbReference>
<dbReference type="InterPro" id="IPR004358">
    <property type="entry name" value="Sig_transdc_His_kin-like_C"/>
</dbReference>
<dbReference type="InterPro" id="IPR036097">
    <property type="entry name" value="HisK_dim/P_sf"/>
</dbReference>
<protein>
    <recommendedName>
        <fullName evidence="2">histidine kinase</fullName>
        <ecNumber evidence="2">2.7.13.3</ecNumber>
    </recommendedName>
</protein>
<dbReference type="InterPro" id="IPR003594">
    <property type="entry name" value="HATPase_dom"/>
</dbReference>
<dbReference type="RefSeq" id="WP_390209782.1">
    <property type="nucleotide sequence ID" value="NZ_JBHLXJ010000002.1"/>
</dbReference>
<dbReference type="PROSITE" id="PS50112">
    <property type="entry name" value="PAS"/>
    <property type="match status" value="1"/>
</dbReference>
<dbReference type="EMBL" id="JBHLXJ010000002">
    <property type="protein sequence ID" value="MFC0348648.1"/>
    <property type="molecule type" value="Genomic_DNA"/>
</dbReference>
<dbReference type="SUPFAM" id="SSF47384">
    <property type="entry name" value="Homodimeric domain of signal transducing histidine kinase"/>
    <property type="match status" value="1"/>
</dbReference>
<keyword evidence="8" id="KW-1185">Reference proteome</keyword>
<evidence type="ECO:0000256" key="3">
    <source>
        <dbReference type="ARBA" id="ARBA00022553"/>
    </source>
</evidence>
<evidence type="ECO:0000259" key="5">
    <source>
        <dbReference type="PROSITE" id="PS50112"/>
    </source>
</evidence>
<evidence type="ECO:0000256" key="1">
    <source>
        <dbReference type="ARBA" id="ARBA00000085"/>
    </source>
</evidence>
<dbReference type="InterPro" id="IPR001610">
    <property type="entry name" value="PAC"/>
</dbReference>
<proteinExistence type="predicted"/>
<dbReference type="SUPFAM" id="SSF55874">
    <property type="entry name" value="ATPase domain of HSP90 chaperone/DNA topoisomerase II/histidine kinase"/>
    <property type="match status" value="1"/>
</dbReference>
<dbReference type="PROSITE" id="PS50113">
    <property type="entry name" value="PAC"/>
    <property type="match status" value="1"/>
</dbReference>
<dbReference type="InterPro" id="IPR036890">
    <property type="entry name" value="HATPase_C_sf"/>
</dbReference>
<name>A0ABV6IA04_9BURK</name>
<comment type="catalytic activity">
    <reaction evidence="1">
        <text>ATP + protein L-histidine = ADP + protein N-phospho-L-histidine.</text>
        <dbReference type="EC" id="2.7.13.3"/>
    </reaction>
</comment>
<keyword evidence="3" id="KW-0597">Phosphoprotein</keyword>
<feature type="domain" description="Histidine kinase" evidence="4">
    <location>
        <begin position="172"/>
        <end position="416"/>
    </location>
</feature>
<organism evidence="7 8">
    <name type="scientific">Undibacterium danionis</name>
    <dbReference type="NCBI Taxonomy" id="1812100"/>
    <lineage>
        <taxon>Bacteria</taxon>
        <taxon>Pseudomonadati</taxon>
        <taxon>Pseudomonadota</taxon>
        <taxon>Betaproteobacteria</taxon>
        <taxon>Burkholderiales</taxon>
        <taxon>Oxalobacteraceae</taxon>
        <taxon>Undibacterium</taxon>
    </lineage>
</organism>
<dbReference type="PANTHER" id="PTHR43065">
    <property type="entry name" value="SENSOR HISTIDINE KINASE"/>
    <property type="match status" value="1"/>
</dbReference>
<keyword evidence="7" id="KW-0067">ATP-binding</keyword>
<evidence type="ECO:0000259" key="6">
    <source>
        <dbReference type="PROSITE" id="PS50113"/>
    </source>
</evidence>
<dbReference type="NCBIfam" id="TIGR00229">
    <property type="entry name" value="sensory_box"/>
    <property type="match status" value="1"/>
</dbReference>
<dbReference type="Pfam" id="PF08447">
    <property type="entry name" value="PAS_3"/>
    <property type="match status" value="1"/>
</dbReference>
<dbReference type="CDD" id="cd00130">
    <property type="entry name" value="PAS"/>
    <property type="match status" value="1"/>
</dbReference>
<dbReference type="PROSITE" id="PS50109">
    <property type="entry name" value="HIS_KIN"/>
    <property type="match status" value="1"/>
</dbReference>
<dbReference type="PRINTS" id="PR00344">
    <property type="entry name" value="BCTRLSENSOR"/>
</dbReference>
<evidence type="ECO:0000313" key="8">
    <source>
        <dbReference type="Proteomes" id="UP001589844"/>
    </source>
</evidence>
<dbReference type="Pfam" id="PF02518">
    <property type="entry name" value="HATPase_c"/>
    <property type="match status" value="1"/>
</dbReference>
<dbReference type="GO" id="GO:0005524">
    <property type="term" value="F:ATP binding"/>
    <property type="evidence" value="ECO:0007669"/>
    <property type="project" value="UniProtKB-KW"/>
</dbReference>
<dbReference type="CDD" id="cd00082">
    <property type="entry name" value="HisKA"/>
    <property type="match status" value="1"/>
</dbReference>
<dbReference type="InterPro" id="IPR000700">
    <property type="entry name" value="PAS-assoc_C"/>
</dbReference>
<dbReference type="Gene3D" id="1.10.287.130">
    <property type="match status" value="1"/>
</dbReference>
<dbReference type="EC" id="2.7.13.3" evidence="2"/>
<dbReference type="PANTHER" id="PTHR43065:SF50">
    <property type="entry name" value="HISTIDINE KINASE"/>
    <property type="match status" value="1"/>
</dbReference>
<evidence type="ECO:0000259" key="4">
    <source>
        <dbReference type="PROSITE" id="PS50109"/>
    </source>
</evidence>
<feature type="domain" description="PAC" evidence="6">
    <location>
        <begin position="86"/>
        <end position="138"/>
    </location>
</feature>
<dbReference type="InterPro" id="IPR013655">
    <property type="entry name" value="PAS_fold_3"/>
</dbReference>
<dbReference type="Proteomes" id="UP001589844">
    <property type="component" value="Unassembled WGS sequence"/>
</dbReference>
<dbReference type="SMART" id="SM00091">
    <property type="entry name" value="PAS"/>
    <property type="match status" value="1"/>
</dbReference>
<reference evidence="7 8" key="1">
    <citation type="submission" date="2024-09" db="EMBL/GenBank/DDBJ databases">
        <authorList>
            <person name="Sun Q."/>
            <person name="Mori K."/>
        </authorList>
    </citation>
    <scope>NUCLEOTIDE SEQUENCE [LARGE SCALE GENOMIC DNA]</scope>
    <source>
        <strain evidence="7 8">CCM 8677</strain>
    </source>
</reference>